<comment type="caution">
    <text evidence="2">The sequence shown here is derived from an EMBL/GenBank/DDBJ whole genome shotgun (WGS) entry which is preliminary data.</text>
</comment>
<evidence type="ECO:0000256" key="1">
    <source>
        <dbReference type="SAM" id="Phobius"/>
    </source>
</evidence>
<feature type="transmembrane region" description="Helical" evidence="1">
    <location>
        <begin position="159"/>
        <end position="183"/>
    </location>
</feature>
<protein>
    <submittedName>
        <fullName evidence="2">Uncharacterized protein</fullName>
    </submittedName>
</protein>
<organism evidence="2 3">
    <name type="scientific">Cudoniella acicularis</name>
    <dbReference type="NCBI Taxonomy" id="354080"/>
    <lineage>
        <taxon>Eukaryota</taxon>
        <taxon>Fungi</taxon>
        <taxon>Dikarya</taxon>
        <taxon>Ascomycota</taxon>
        <taxon>Pezizomycotina</taxon>
        <taxon>Leotiomycetes</taxon>
        <taxon>Helotiales</taxon>
        <taxon>Tricladiaceae</taxon>
        <taxon>Cudoniella</taxon>
    </lineage>
</organism>
<feature type="transmembrane region" description="Helical" evidence="1">
    <location>
        <begin position="126"/>
        <end position="147"/>
    </location>
</feature>
<name>A0A8H4RTG2_9HELO</name>
<sequence length="354" mass="40279">MRVQPSEDSTPPFSLTTECVETWVDMISVLQDPHLMWLLKSTRKMLQVDYDQRPQTDIIKDSMETDYDSLCCGYAHEHRAPHTVNEESIAQKWTPRVLEPTDLARFLYLAFWHNNCRRFYPWDRSLSMPLVLTPVIIGGVAGVVRLIQSGAMDVGSFLWAFPCGFVIGAAIGLILFGAIFSWIPRYLIFWIYKRQAIVYLDLREKTKNVSHDRNKDGSERFTITESCIEDESAEDGNTEGNALLSSSAPLQIDPPIGTATKPENHEAGRQVQREELQEQSRFMDDFQRGSRLNKAFLAWAHKNVVKPVWNSLIFTQNRMDDLANLGRRRRQATRGGNPDLEFGADGLGARAIAI</sequence>
<keyword evidence="1" id="KW-0812">Transmembrane</keyword>
<proteinExistence type="predicted"/>
<keyword evidence="1" id="KW-1133">Transmembrane helix</keyword>
<evidence type="ECO:0000313" key="2">
    <source>
        <dbReference type="EMBL" id="KAF4635116.1"/>
    </source>
</evidence>
<reference evidence="2 3" key="1">
    <citation type="submission" date="2020-03" db="EMBL/GenBank/DDBJ databases">
        <title>Draft Genome Sequence of Cudoniella acicularis.</title>
        <authorList>
            <person name="Buettner E."/>
            <person name="Kellner H."/>
        </authorList>
    </citation>
    <scope>NUCLEOTIDE SEQUENCE [LARGE SCALE GENOMIC DNA]</scope>
    <source>
        <strain evidence="2 3">DSM 108380</strain>
    </source>
</reference>
<accession>A0A8H4RTG2</accession>
<keyword evidence="3" id="KW-1185">Reference proteome</keyword>
<gene>
    <name evidence="2" type="ORF">G7Y89_g2985</name>
</gene>
<evidence type="ECO:0000313" key="3">
    <source>
        <dbReference type="Proteomes" id="UP000566819"/>
    </source>
</evidence>
<dbReference type="AlphaFoldDB" id="A0A8H4RTG2"/>
<dbReference type="Proteomes" id="UP000566819">
    <property type="component" value="Unassembled WGS sequence"/>
</dbReference>
<dbReference type="EMBL" id="JAAMPI010000140">
    <property type="protein sequence ID" value="KAF4635116.1"/>
    <property type="molecule type" value="Genomic_DNA"/>
</dbReference>
<keyword evidence="1" id="KW-0472">Membrane</keyword>